<organism evidence="2 3">
    <name type="scientific">Flavobacterium araucananum</name>
    <dbReference type="NCBI Taxonomy" id="946678"/>
    <lineage>
        <taxon>Bacteria</taxon>
        <taxon>Pseudomonadati</taxon>
        <taxon>Bacteroidota</taxon>
        <taxon>Flavobacteriia</taxon>
        <taxon>Flavobacteriales</taxon>
        <taxon>Flavobacteriaceae</taxon>
        <taxon>Flavobacterium</taxon>
    </lineage>
</organism>
<dbReference type="AlphaFoldDB" id="A0A227PHR6"/>
<evidence type="ECO:0000313" key="2">
    <source>
        <dbReference type="EMBL" id="OXG09372.1"/>
    </source>
</evidence>
<reference evidence="2 3" key="1">
    <citation type="submission" date="2016-11" db="EMBL/GenBank/DDBJ databases">
        <title>Whole genomes of Flavobacteriaceae.</title>
        <authorList>
            <person name="Stine C."/>
            <person name="Li C."/>
            <person name="Tadesse D."/>
        </authorList>
    </citation>
    <scope>NUCLEOTIDE SEQUENCE [LARGE SCALE GENOMIC DNA]</scope>
    <source>
        <strain evidence="2 3">DSM 24704</strain>
    </source>
</reference>
<dbReference type="EMBL" id="MUGS01000002">
    <property type="protein sequence ID" value="OXG09372.1"/>
    <property type="molecule type" value="Genomic_DNA"/>
</dbReference>
<proteinExistence type="predicted"/>
<evidence type="ECO:0000256" key="1">
    <source>
        <dbReference type="SAM" id="MobiDB-lite"/>
    </source>
</evidence>
<evidence type="ECO:0000313" key="3">
    <source>
        <dbReference type="Proteomes" id="UP000214684"/>
    </source>
</evidence>
<feature type="region of interest" description="Disordered" evidence="1">
    <location>
        <begin position="33"/>
        <end position="64"/>
    </location>
</feature>
<keyword evidence="3" id="KW-1185">Reference proteome</keyword>
<name>A0A227PHR6_9FLAO</name>
<accession>A0A227PHR6</accession>
<gene>
    <name evidence="2" type="ORF">B0A64_01000</name>
</gene>
<protein>
    <submittedName>
        <fullName evidence="2">Uncharacterized protein</fullName>
    </submittedName>
</protein>
<dbReference type="Proteomes" id="UP000214684">
    <property type="component" value="Unassembled WGS sequence"/>
</dbReference>
<sequence>MEINKNNKSIILKHIIMKTNKLKFEDFNNAKLSKNQQKEIHGGDGGGGGEDVDPGKGTGKGGNG</sequence>
<comment type="caution">
    <text evidence="2">The sequence shown here is derived from an EMBL/GenBank/DDBJ whole genome shotgun (WGS) entry which is preliminary data.</text>
</comment>